<dbReference type="Proteomes" id="UP000828390">
    <property type="component" value="Unassembled WGS sequence"/>
</dbReference>
<comment type="caution">
    <text evidence="1">The sequence shown here is derived from an EMBL/GenBank/DDBJ whole genome shotgun (WGS) entry which is preliminary data.</text>
</comment>
<organism evidence="1 2">
    <name type="scientific">Dreissena polymorpha</name>
    <name type="common">Zebra mussel</name>
    <name type="synonym">Mytilus polymorpha</name>
    <dbReference type="NCBI Taxonomy" id="45954"/>
    <lineage>
        <taxon>Eukaryota</taxon>
        <taxon>Metazoa</taxon>
        <taxon>Spiralia</taxon>
        <taxon>Lophotrochozoa</taxon>
        <taxon>Mollusca</taxon>
        <taxon>Bivalvia</taxon>
        <taxon>Autobranchia</taxon>
        <taxon>Heteroconchia</taxon>
        <taxon>Euheterodonta</taxon>
        <taxon>Imparidentia</taxon>
        <taxon>Neoheterodontei</taxon>
        <taxon>Myida</taxon>
        <taxon>Dreissenoidea</taxon>
        <taxon>Dreissenidae</taxon>
        <taxon>Dreissena</taxon>
    </lineage>
</organism>
<evidence type="ECO:0000313" key="2">
    <source>
        <dbReference type="Proteomes" id="UP000828390"/>
    </source>
</evidence>
<dbReference type="AlphaFoldDB" id="A0A9D3YJT8"/>
<dbReference type="EMBL" id="JAIWYP010000015">
    <property type="protein sequence ID" value="KAH3700104.1"/>
    <property type="molecule type" value="Genomic_DNA"/>
</dbReference>
<proteinExistence type="predicted"/>
<reference evidence="1" key="2">
    <citation type="submission" date="2020-11" db="EMBL/GenBank/DDBJ databases">
        <authorList>
            <person name="McCartney M.A."/>
            <person name="Auch B."/>
            <person name="Kono T."/>
            <person name="Mallez S."/>
            <person name="Becker A."/>
            <person name="Gohl D.M."/>
            <person name="Silverstein K.A.T."/>
            <person name="Koren S."/>
            <person name="Bechman K.B."/>
            <person name="Herman A."/>
            <person name="Abrahante J.E."/>
            <person name="Garbe J."/>
        </authorList>
    </citation>
    <scope>NUCLEOTIDE SEQUENCE</scope>
    <source>
        <strain evidence="1">Duluth1</strain>
        <tissue evidence="1">Whole animal</tissue>
    </source>
</reference>
<evidence type="ECO:0000313" key="1">
    <source>
        <dbReference type="EMBL" id="KAH3700104.1"/>
    </source>
</evidence>
<name>A0A9D3YJT8_DREPO</name>
<gene>
    <name evidence="1" type="ORF">DPMN_075072</name>
</gene>
<sequence length="101" mass="11364">MVLSLKLYCVLTKGTYSTTGHIYSRQFSILYQADFYFAHSAVLTGEYTSKSTHGPTVASNFAIPDKNNIINLHRVLLFCPLTAWLQRLQVLLSPTQPKLIS</sequence>
<keyword evidence="2" id="KW-1185">Reference proteome</keyword>
<accession>A0A9D3YJT8</accession>
<protein>
    <submittedName>
        <fullName evidence="1">Uncharacterized protein</fullName>
    </submittedName>
</protein>
<reference evidence="1" key="1">
    <citation type="journal article" date="2019" name="bioRxiv">
        <title>The Genome of the Zebra Mussel, Dreissena polymorpha: A Resource for Invasive Species Research.</title>
        <authorList>
            <person name="McCartney M.A."/>
            <person name="Auch B."/>
            <person name="Kono T."/>
            <person name="Mallez S."/>
            <person name="Zhang Y."/>
            <person name="Obille A."/>
            <person name="Becker A."/>
            <person name="Abrahante J.E."/>
            <person name="Garbe J."/>
            <person name="Badalamenti J.P."/>
            <person name="Herman A."/>
            <person name="Mangelson H."/>
            <person name="Liachko I."/>
            <person name="Sullivan S."/>
            <person name="Sone E.D."/>
            <person name="Koren S."/>
            <person name="Silverstein K.A.T."/>
            <person name="Beckman K.B."/>
            <person name="Gohl D.M."/>
        </authorList>
    </citation>
    <scope>NUCLEOTIDE SEQUENCE</scope>
    <source>
        <strain evidence="1">Duluth1</strain>
        <tissue evidence="1">Whole animal</tissue>
    </source>
</reference>